<reference evidence="3 4" key="1">
    <citation type="submission" date="2022-03" db="EMBL/GenBank/DDBJ databases">
        <title>Agromyces sp. isolated from the gut of P. brevitarsis seulensis larvae.</title>
        <authorList>
            <person name="Won M."/>
            <person name="Kwon S.-W."/>
        </authorList>
    </citation>
    <scope>NUCLEOTIDE SEQUENCE [LARGE SCALE GENOMIC DNA]</scope>
    <source>
        <strain evidence="3 4">KACC 16215</strain>
    </source>
</reference>
<keyword evidence="4" id="KW-1185">Reference proteome</keyword>
<dbReference type="InterPro" id="IPR005648">
    <property type="entry name" value="FlgD"/>
</dbReference>
<accession>A0ABY4AVX4</accession>
<keyword evidence="2" id="KW-1005">Bacterial flagellum biogenesis</keyword>
<evidence type="ECO:0000313" key="3">
    <source>
        <dbReference type="EMBL" id="UOE27325.1"/>
    </source>
</evidence>
<keyword evidence="3" id="KW-0966">Cell projection</keyword>
<keyword evidence="3" id="KW-0282">Flagellum</keyword>
<gene>
    <name evidence="3" type="ORF">MTP13_05955</name>
</gene>
<dbReference type="Pfam" id="PF03963">
    <property type="entry name" value="FlgD"/>
    <property type="match status" value="1"/>
</dbReference>
<dbReference type="EMBL" id="CP094533">
    <property type="protein sequence ID" value="UOE27325.1"/>
    <property type="molecule type" value="Genomic_DNA"/>
</dbReference>
<comment type="similarity">
    <text evidence="1">Belongs to the FlgD family.</text>
</comment>
<evidence type="ECO:0000313" key="4">
    <source>
        <dbReference type="Proteomes" id="UP000831304"/>
    </source>
</evidence>
<proteinExistence type="inferred from homology"/>
<name>A0ABY4AVX4_9MICO</name>
<sequence length="141" mass="14726">MTVDSVNATAGSAGASMYTGQVATRRPKQEMDGELFLKLLVTQLANQDPSSPMDTNAMIGQTTQLATMEQLTALSKRQEESFSLQMRTAAAALIGKEVEYLDADGKTVKGVAASVSFAGPIPTVDVGGVSVALDKLSAVRT</sequence>
<protein>
    <submittedName>
        <fullName evidence="3">Flagellar hook capping protein</fullName>
    </submittedName>
</protein>
<organism evidence="3 4">
    <name type="scientific">Agromyces soli</name>
    <dbReference type="NCBI Taxonomy" id="659012"/>
    <lineage>
        <taxon>Bacteria</taxon>
        <taxon>Bacillati</taxon>
        <taxon>Actinomycetota</taxon>
        <taxon>Actinomycetes</taxon>
        <taxon>Micrococcales</taxon>
        <taxon>Microbacteriaceae</taxon>
        <taxon>Agromyces</taxon>
    </lineage>
</organism>
<dbReference type="RefSeq" id="WP_243570162.1">
    <property type="nucleotide sequence ID" value="NZ_BAAARD010000002.1"/>
</dbReference>
<dbReference type="Proteomes" id="UP000831304">
    <property type="component" value="Chromosome"/>
</dbReference>
<evidence type="ECO:0000256" key="2">
    <source>
        <dbReference type="ARBA" id="ARBA00022795"/>
    </source>
</evidence>
<keyword evidence="3" id="KW-0969">Cilium</keyword>
<evidence type="ECO:0000256" key="1">
    <source>
        <dbReference type="ARBA" id="ARBA00010577"/>
    </source>
</evidence>